<dbReference type="Proteomes" id="UP000311919">
    <property type="component" value="Unassembled WGS sequence"/>
</dbReference>
<evidence type="ECO:0000313" key="2">
    <source>
        <dbReference type="Proteomes" id="UP000311919"/>
    </source>
</evidence>
<protein>
    <submittedName>
        <fullName evidence="1">Uncharacterized protein</fullName>
    </submittedName>
</protein>
<organism evidence="1 2">
    <name type="scientific">Schistosoma japonicum</name>
    <name type="common">Blood fluke</name>
    <dbReference type="NCBI Taxonomy" id="6182"/>
    <lineage>
        <taxon>Eukaryota</taxon>
        <taxon>Metazoa</taxon>
        <taxon>Spiralia</taxon>
        <taxon>Lophotrochozoa</taxon>
        <taxon>Platyhelminthes</taxon>
        <taxon>Trematoda</taxon>
        <taxon>Digenea</taxon>
        <taxon>Strigeidida</taxon>
        <taxon>Schistosomatoidea</taxon>
        <taxon>Schistosomatidae</taxon>
        <taxon>Schistosoma</taxon>
    </lineage>
</organism>
<evidence type="ECO:0000313" key="1">
    <source>
        <dbReference type="EMBL" id="TNN07784.1"/>
    </source>
</evidence>
<gene>
    <name evidence="1" type="ORF">EWB00_007538</name>
</gene>
<dbReference type="AlphaFoldDB" id="A0A4Z2CUG5"/>
<reference evidence="1 2" key="1">
    <citation type="submission" date="2019-03" db="EMBL/GenBank/DDBJ databases">
        <title>An improved genome assembly of the fluke Schistosoma japonicum.</title>
        <authorList>
            <person name="Hu W."/>
            <person name="Luo F."/>
            <person name="Yin M."/>
            <person name="Mo X."/>
            <person name="Sun C."/>
            <person name="Wu Q."/>
            <person name="Zhu B."/>
            <person name="Xiang M."/>
            <person name="Wang J."/>
            <person name="Wang Y."/>
            <person name="Zhang T."/>
            <person name="Xu B."/>
            <person name="Zheng H."/>
            <person name="Feng Z."/>
        </authorList>
    </citation>
    <scope>NUCLEOTIDE SEQUENCE [LARGE SCALE GENOMIC DNA]</scope>
    <source>
        <strain evidence="1">HuSjv2</strain>
        <tissue evidence="1">Worms</tissue>
    </source>
</reference>
<accession>A0A4Z2CUG5</accession>
<dbReference type="OrthoDB" id="6280111at2759"/>
<dbReference type="EMBL" id="SKCS01000422">
    <property type="protein sequence ID" value="TNN07784.1"/>
    <property type="molecule type" value="Genomic_DNA"/>
</dbReference>
<comment type="caution">
    <text evidence="1">The sequence shown here is derived from an EMBL/GenBank/DDBJ whole genome shotgun (WGS) entry which is preliminary data.</text>
</comment>
<keyword evidence="2" id="KW-1185">Reference proteome</keyword>
<sequence>MKQTKNHTFPSNSSNASLLTALSTPCNSTSFFPFSCFTSSTVKTSNPPPYCLNDILTLLQRGLINPTILTSHVNIQNQQSVSSYSCPNSAPPLQILKQDNPPSENYTDYLKLLSNFLNYLSLLKCLNTTNTTDCSNVNANGTSDKDKSSV</sequence>
<proteinExistence type="predicted"/>
<name>A0A4Z2CUG5_SCHJA</name>